<dbReference type="InParanoid" id="A0A2H3DM92"/>
<organism evidence="2 3">
    <name type="scientific">Armillaria gallica</name>
    <name type="common">Bulbous honey fungus</name>
    <name type="synonym">Armillaria bulbosa</name>
    <dbReference type="NCBI Taxonomy" id="47427"/>
    <lineage>
        <taxon>Eukaryota</taxon>
        <taxon>Fungi</taxon>
        <taxon>Dikarya</taxon>
        <taxon>Basidiomycota</taxon>
        <taxon>Agaricomycotina</taxon>
        <taxon>Agaricomycetes</taxon>
        <taxon>Agaricomycetidae</taxon>
        <taxon>Agaricales</taxon>
        <taxon>Marasmiineae</taxon>
        <taxon>Physalacriaceae</taxon>
        <taxon>Armillaria</taxon>
    </lineage>
</organism>
<feature type="region of interest" description="Disordered" evidence="1">
    <location>
        <begin position="1"/>
        <end position="22"/>
    </location>
</feature>
<evidence type="ECO:0000313" key="2">
    <source>
        <dbReference type="EMBL" id="PBK96339.1"/>
    </source>
</evidence>
<proteinExistence type="predicted"/>
<accession>A0A2H3DM92</accession>
<reference evidence="3" key="1">
    <citation type="journal article" date="2017" name="Nat. Ecol. Evol.">
        <title>Genome expansion and lineage-specific genetic innovations in the forest pathogenic fungi Armillaria.</title>
        <authorList>
            <person name="Sipos G."/>
            <person name="Prasanna A.N."/>
            <person name="Walter M.C."/>
            <person name="O'Connor E."/>
            <person name="Balint B."/>
            <person name="Krizsan K."/>
            <person name="Kiss B."/>
            <person name="Hess J."/>
            <person name="Varga T."/>
            <person name="Slot J."/>
            <person name="Riley R."/>
            <person name="Boka B."/>
            <person name="Rigling D."/>
            <person name="Barry K."/>
            <person name="Lee J."/>
            <person name="Mihaltcheva S."/>
            <person name="LaButti K."/>
            <person name="Lipzen A."/>
            <person name="Waldron R."/>
            <person name="Moloney N.M."/>
            <person name="Sperisen C."/>
            <person name="Kredics L."/>
            <person name="Vagvoelgyi C."/>
            <person name="Patrignani A."/>
            <person name="Fitzpatrick D."/>
            <person name="Nagy I."/>
            <person name="Doyle S."/>
            <person name="Anderson J.B."/>
            <person name="Grigoriev I.V."/>
            <person name="Gueldener U."/>
            <person name="Muensterkoetter M."/>
            <person name="Nagy L.G."/>
        </authorList>
    </citation>
    <scope>NUCLEOTIDE SEQUENCE [LARGE SCALE GENOMIC DNA]</scope>
    <source>
        <strain evidence="3">Ar21-2</strain>
    </source>
</reference>
<name>A0A2H3DM92_ARMGA</name>
<dbReference type="AlphaFoldDB" id="A0A2H3DM92"/>
<gene>
    <name evidence="2" type="ORF">ARMGADRAFT_1027437</name>
</gene>
<feature type="compositionally biased region" description="Basic residues" evidence="1">
    <location>
        <begin position="1"/>
        <end position="14"/>
    </location>
</feature>
<evidence type="ECO:0000256" key="1">
    <source>
        <dbReference type="SAM" id="MobiDB-lite"/>
    </source>
</evidence>
<evidence type="ECO:0000313" key="3">
    <source>
        <dbReference type="Proteomes" id="UP000217790"/>
    </source>
</evidence>
<keyword evidence="3" id="KW-1185">Reference proteome</keyword>
<protein>
    <submittedName>
        <fullName evidence="2">Uncharacterized protein</fullName>
    </submittedName>
</protein>
<dbReference type="Proteomes" id="UP000217790">
    <property type="component" value="Unassembled WGS sequence"/>
</dbReference>
<sequence>MGKNNKKKSSRPRRNLMTSGFSHNFGGSNTLADFDPVLAHKLSTANPKQIRHQTQQHFSMYLVVENLLSGIGYQIPKAKSSLKGEKDLRMVFWEQTPHLKSNQNTDTNTKGFGSGFGSQILRGTCLKSGIWFPNPDPNPFVFVLGF</sequence>
<dbReference type="EMBL" id="KZ293650">
    <property type="protein sequence ID" value="PBK96339.1"/>
    <property type="molecule type" value="Genomic_DNA"/>
</dbReference>